<evidence type="ECO:0000256" key="3">
    <source>
        <dbReference type="ARBA" id="ARBA00022525"/>
    </source>
</evidence>
<keyword evidence="7" id="KW-0812">Transmembrane</keyword>
<dbReference type="Pfam" id="PF00473">
    <property type="entry name" value="CRF"/>
    <property type="match status" value="1"/>
</dbReference>
<feature type="domain" description="Corticotropin-releasing factor" evidence="8">
    <location>
        <begin position="180"/>
        <end position="219"/>
    </location>
</feature>
<dbReference type="PRINTS" id="PR01612">
    <property type="entry name" value="CRFFAMILY"/>
</dbReference>
<dbReference type="SMART" id="SM00039">
    <property type="entry name" value="CRF"/>
    <property type="match status" value="1"/>
</dbReference>
<evidence type="ECO:0000256" key="4">
    <source>
        <dbReference type="ARBA" id="ARBA00022702"/>
    </source>
</evidence>
<feature type="transmembrane region" description="Helical" evidence="7">
    <location>
        <begin position="103"/>
        <end position="119"/>
    </location>
</feature>
<dbReference type="EMBL" id="VEVO01000001">
    <property type="protein sequence ID" value="KAF0046370.1"/>
    <property type="molecule type" value="Genomic_DNA"/>
</dbReference>
<keyword evidence="7" id="KW-1133">Transmembrane helix</keyword>
<evidence type="ECO:0000259" key="8">
    <source>
        <dbReference type="SMART" id="SM00039"/>
    </source>
</evidence>
<comment type="caution">
    <text evidence="9">The sequence shown here is derived from an EMBL/GenBank/DDBJ whole genome shotgun (WGS) entry which is preliminary data.</text>
</comment>
<organism evidence="9 10">
    <name type="scientific">Scophthalmus maximus</name>
    <name type="common">Turbot</name>
    <name type="synonym">Psetta maxima</name>
    <dbReference type="NCBI Taxonomy" id="52904"/>
    <lineage>
        <taxon>Eukaryota</taxon>
        <taxon>Metazoa</taxon>
        <taxon>Chordata</taxon>
        <taxon>Craniata</taxon>
        <taxon>Vertebrata</taxon>
        <taxon>Euteleostomi</taxon>
        <taxon>Actinopterygii</taxon>
        <taxon>Neopterygii</taxon>
        <taxon>Teleostei</taxon>
        <taxon>Neoteleostei</taxon>
        <taxon>Acanthomorphata</taxon>
        <taxon>Carangaria</taxon>
        <taxon>Pleuronectiformes</taxon>
        <taxon>Pleuronectoidei</taxon>
        <taxon>Scophthalmidae</taxon>
        <taxon>Scophthalmus</taxon>
    </lineage>
</organism>
<sequence>MSAGPIQSDVTGGSTGNTLLSKLSLQEMKVTHSVQSRVEKGHVVIIFIFIFITEVFRSPNASNKQKDFSDPQLVLEGVVDLLPVLLLILLLRLHHCVEMKINVLLWFVAVIGIFLPRSADCRPAIAAAGRPHLLLPRPLLLHLGEELSLKLGGGGPDLSSSSSSEEEEEEEAGEKRKRSDEPPISLDLTFHLLREVLELARAEQIALQAHSNRKMMDTFGK</sequence>
<keyword evidence="5" id="KW-0027">Amidation</keyword>
<dbReference type="GO" id="GO:0005179">
    <property type="term" value="F:hormone activity"/>
    <property type="evidence" value="ECO:0007669"/>
    <property type="project" value="UniProtKB-KW"/>
</dbReference>
<dbReference type="InterPro" id="IPR000187">
    <property type="entry name" value="CRF"/>
</dbReference>
<dbReference type="PANTHER" id="PTHR15035">
    <property type="entry name" value="CORTICOLIBERIN/UROCORTIN"/>
    <property type="match status" value="1"/>
</dbReference>
<name>A0A6A4TS21_SCOMX</name>
<evidence type="ECO:0000256" key="5">
    <source>
        <dbReference type="ARBA" id="ARBA00022815"/>
    </source>
</evidence>
<dbReference type="InterPro" id="IPR003620">
    <property type="entry name" value="Urocortin_CRF"/>
</dbReference>
<evidence type="ECO:0000256" key="7">
    <source>
        <dbReference type="SAM" id="Phobius"/>
    </source>
</evidence>
<feature type="transmembrane region" description="Helical" evidence="7">
    <location>
        <begin position="43"/>
        <end position="61"/>
    </location>
</feature>
<gene>
    <name evidence="9" type="ORF">F2P81_000003</name>
</gene>
<evidence type="ECO:0000256" key="6">
    <source>
        <dbReference type="SAM" id="MobiDB-lite"/>
    </source>
</evidence>
<accession>A0A6A4TS21</accession>
<evidence type="ECO:0000256" key="1">
    <source>
        <dbReference type="ARBA" id="ARBA00004613"/>
    </source>
</evidence>
<proteinExistence type="inferred from homology"/>
<dbReference type="AlphaFoldDB" id="A0A6A4TS21"/>
<comment type="subcellular location">
    <subcellularLocation>
        <location evidence="1">Secreted</location>
    </subcellularLocation>
</comment>
<feature type="transmembrane region" description="Helical" evidence="7">
    <location>
        <begin position="73"/>
        <end position="91"/>
    </location>
</feature>
<keyword evidence="7" id="KW-0472">Membrane</keyword>
<protein>
    <recommendedName>
        <fullName evidence="8">Corticotropin-releasing factor domain-containing protein</fullName>
    </recommendedName>
</protein>
<dbReference type="GO" id="GO:0005576">
    <property type="term" value="C:extracellular region"/>
    <property type="evidence" value="ECO:0007669"/>
    <property type="project" value="UniProtKB-SubCell"/>
</dbReference>
<evidence type="ECO:0000256" key="2">
    <source>
        <dbReference type="ARBA" id="ARBA00009287"/>
    </source>
</evidence>
<dbReference type="InterPro" id="IPR018446">
    <property type="entry name" value="Corticotropin-releasing_fac_CS"/>
</dbReference>
<keyword evidence="3" id="KW-0964">Secreted</keyword>
<keyword evidence="4" id="KW-0372">Hormone</keyword>
<evidence type="ECO:0000313" key="9">
    <source>
        <dbReference type="EMBL" id="KAF0046370.1"/>
    </source>
</evidence>
<comment type="similarity">
    <text evidence="2">Belongs to the sauvagine/corticotropin-releasing factor/urotensin I family.</text>
</comment>
<feature type="region of interest" description="Disordered" evidence="6">
    <location>
        <begin position="153"/>
        <end position="182"/>
    </location>
</feature>
<reference evidence="9 10" key="1">
    <citation type="submission" date="2019-06" db="EMBL/GenBank/DDBJ databases">
        <title>Draft genomes of female and male turbot (Scophthalmus maximus).</title>
        <authorList>
            <person name="Xu H."/>
            <person name="Xu X.-W."/>
            <person name="Shao C."/>
            <person name="Chen S."/>
        </authorList>
    </citation>
    <scope>NUCLEOTIDE SEQUENCE [LARGE SCALE GENOMIC DNA]</scope>
    <source>
        <strain evidence="9">Ysfricsl-2016a</strain>
        <tissue evidence="9">Blood</tissue>
    </source>
</reference>
<dbReference type="PROSITE" id="PS00511">
    <property type="entry name" value="CRF"/>
    <property type="match status" value="1"/>
</dbReference>
<dbReference type="Proteomes" id="UP000438429">
    <property type="component" value="Unassembled WGS sequence"/>
</dbReference>
<evidence type="ECO:0000313" key="10">
    <source>
        <dbReference type="Proteomes" id="UP000438429"/>
    </source>
</evidence>
<dbReference type="Gene3D" id="6.10.250.1920">
    <property type="match status" value="1"/>
</dbReference>